<name>A0A1F4Q0V5_UNCSA</name>
<comment type="caution">
    <text evidence="1">The sequence shown here is derived from an EMBL/GenBank/DDBJ whole genome shotgun (WGS) entry which is preliminary data.</text>
</comment>
<organism evidence="1 2">
    <name type="scientific">candidate division WOR-1 bacterium RIFCSPHIGHO2_01_FULL_53_15</name>
    <dbReference type="NCBI Taxonomy" id="1802564"/>
    <lineage>
        <taxon>Bacteria</taxon>
        <taxon>Bacillati</taxon>
        <taxon>Saganbacteria</taxon>
    </lineage>
</organism>
<dbReference type="Proteomes" id="UP000178724">
    <property type="component" value="Unassembled WGS sequence"/>
</dbReference>
<accession>A0A1F4Q0V5</accession>
<reference evidence="1 2" key="1">
    <citation type="journal article" date="2016" name="Nat. Commun.">
        <title>Thousands of microbial genomes shed light on interconnected biogeochemical processes in an aquifer system.</title>
        <authorList>
            <person name="Anantharaman K."/>
            <person name="Brown C.T."/>
            <person name="Hug L.A."/>
            <person name="Sharon I."/>
            <person name="Castelle C.J."/>
            <person name="Probst A.J."/>
            <person name="Thomas B.C."/>
            <person name="Singh A."/>
            <person name="Wilkins M.J."/>
            <person name="Karaoz U."/>
            <person name="Brodie E.L."/>
            <person name="Williams K.H."/>
            <person name="Hubbard S.S."/>
            <person name="Banfield J.F."/>
        </authorList>
    </citation>
    <scope>NUCLEOTIDE SEQUENCE [LARGE SCALE GENOMIC DNA]</scope>
</reference>
<protein>
    <submittedName>
        <fullName evidence="1">Uncharacterized protein</fullName>
    </submittedName>
</protein>
<evidence type="ECO:0000313" key="2">
    <source>
        <dbReference type="Proteomes" id="UP000178724"/>
    </source>
</evidence>
<gene>
    <name evidence="1" type="ORF">A2625_01155</name>
</gene>
<evidence type="ECO:0000313" key="1">
    <source>
        <dbReference type="EMBL" id="OGB89509.1"/>
    </source>
</evidence>
<sequence>MVIKSILREELENSSRLKQEYERALKKLPQGALVSKTINGHKYYYLVRRAGRKVKYEYKGKVSGAVKRKYEEAKKLRAKYIGLLARVKKQIAFLRSALRGKEEI</sequence>
<dbReference type="EMBL" id="METM01000024">
    <property type="protein sequence ID" value="OGB89509.1"/>
    <property type="molecule type" value="Genomic_DNA"/>
</dbReference>
<proteinExistence type="predicted"/>
<dbReference type="AlphaFoldDB" id="A0A1F4Q0V5"/>